<organism evidence="1 2">
    <name type="scientific">Penicillium malachiteum</name>
    <dbReference type="NCBI Taxonomy" id="1324776"/>
    <lineage>
        <taxon>Eukaryota</taxon>
        <taxon>Fungi</taxon>
        <taxon>Dikarya</taxon>
        <taxon>Ascomycota</taxon>
        <taxon>Pezizomycotina</taxon>
        <taxon>Eurotiomycetes</taxon>
        <taxon>Eurotiomycetidae</taxon>
        <taxon>Eurotiales</taxon>
        <taxon>Aspergillaceae</taxon>
        <taxon>Penicillium</taxon>
    </lineage>
</organism>
<reference evidence="1" key="1">
    <citation type="journal article" date="2023" name="IMA Fungus">
        <title>Comparative genomic study of the Penicillium genus elucidates a diverse pangenome and 15 lateral gene transfer events.</title>
        <authorList>
            <person name="Petersen C."/>
            <person name="Sorensen T."/>
            <person name="Nielsen M.R."/>
            <person name="Sondergaard T.E."/>
            <person name="Sorensen J.L."/>
            <person name="Fitzpatrick D.A."/>
            <person name="Frisvad J.C."/>
            <person name="Nielsen K.L."/>
        </authorList>
    </citation>
    <scope>NUCLEOTIDE SEQUENCE</scope>
    <source>
        <strain evidence="1">IBT 17514</strain>
    </source>
</reference>
<reference evidence="1" key="2">
    <citation type="submission" date="2023-01" db="EMBL/GenBank/DDBJ databases">
        <authorList>
            <person name="Petersen C."/>
        </authorList>
    </citation>
    <scope>NUCLEOTIDE SEQUENCE</scope>
    <source>
        <strain evidence="1">IBT 17514</strain>
    </source>
</reference>
<proteinExistence type="predicted"/>
<sequence>MLDSIQYTADASDNVAAAIAITAGILQGHTPQRPAYWIHTSGAGIFTYLDTDAQTYGTKRDDIVFDDWDGIERILNLSDHAFHRDVDKIVLDAARDHADVLRAVIISPTTVYVRNTHLLQKAVGRGLCSQRSIQVYELARTTLMRGKAPYIGAEKAYGCHVHIQDLTDLFLRFFQAALTKEEGIWGRDA</sequence>
<evidence type="ECO:0000313" key="1">
    <source>
        <dbReference type="EMBL" id="KAJ5700886.1"/>
    </source>
</evidence>
<dbReference type="PANTHER" id="PTHR48079:SF6">
    <property type="entry name" value="NAD(P)-BINDING DOMAIN-CONTAINING PROTEIN-RELATED"/>
    <property type="match status" value="1"/>
</dbReference>
<protein>
    <submittedName>
        <fullName evidence="1">NAD(P)-binding protein</fullName>
    </submittedName>
</protein>
<evidence type="ECO:0000313" key="2">
    <source>
        <dbReference type="Proteomes" id="UP001215712"/>
    </source>
</evidence>
<accession>A0AAD6MPV8</accession>
<name>A0AAD6MPV8_9EURO</name>
<dbReference type="EMBL" id="JAQJAN010000024">
    <property type="protein sequence ID" value="KAJ5700886.1"/>
    <property type="molecule type" value="Genomic_DNA"/>
</dbReference>
<dbReference type="Proteomes" id="UP001215712">
    <property type="component" value="Unassembled WGS sequence"/>
</dbReference>
<dbReference type="AlphaFoldDB" id="A0AAD6MPV8"/>
<dbReference type="GO" id="GO:0004029">
    <property type="term" value="F:aldehyde dehydrogenase (NAD+) activity"/>
    <property type="evidence" value="ECO:0007669"/>
    <property type="project" value="TreeGrafter"/>
</dbReference>
<dbReference type="InterPro" id="IPR051783">
    <property type="entry name" value="NAD(P)-dependent_oxidoreduct"/>
</dbReference>
<gene>
    <name evidence="1" type="ORF">N7493_011932</name>
</gene>
<keyword evidence="2" id="KW-1185">Reference proteome</keyword>
<dbReference type="GO" id="GO:0005737">
    <property type="term" value="C:cytoplasm"/>
    <property type="evidence" value="ECO:0007669"/>
    <property type="project" value="TreeGrafter"/>
</dbReference>
<dbReference type="PANTHER" id="PTHR48079">
    <property type="entry name" value="PROTEIN YEEZ"/>
    <property type="match status" value="1"/>
</dbReference>
<comment type="caution">
    <text evidence="1">The sequence shown here is derived from an EMBL/GenBank/DDBJ whole genome shotgun (WGS) entry which is preliminary data.</text>
</comment>